<dbReference type="InterPro" id="IPR025832">
    <property type="entry name" value="GxGYxYP_C"/>
</dbReference>
<dbReference type="Gene3D" id="2.60.40.10">
    <property type="entry name" value="Immunoglobulins"/>
    <property type="match status" value="1"/>
</dbReference>
<evidence type="ECO:0000259" key="5">
    <source>
        <dbReference type="Pfam" id="PF20958"/>
    </source>
</evidence>
<comment type="caution">
    <text evidence="6">The sequence shown here is derived from an EMBL/GenBank/DDBJ whole genome shotgun (WGS) entry which is preliminary data.</text>
</comment>
<evidence type="ECO:0000256" key="1">
    <source>
        <dbReference type="SAM" id="SignalP"/>
    </source>
</evidence>
<keyword evidence="1" id="KW-0732">Signal</keyword>
<dbReference type="InterPro" id="IPR048310">
    <property type="entry name" value="GxGYxYP_N_2nd"/>
</dbReference>
<dbReference type="InterPro" id="IPR038410">
    <property type="entry name" value="GxGYxYP_C_sf"/>
</dbReference>
<dbReference type="InterPro" id="IPR048309">
    <property type="entry name" value="GxGYxYP_N_3rd"/>
</dbReference>
<reference evidence="6" key="1">
    <citation type="submission" date="2022-06" db="EMBL/GenBank/DDBJ databases">
        <title>Vallitalea longa sp. nov., an anaerobic bacterium isolated from marine sediment.</title>
        <authorList>
            <person name="Hirano S."/>
            <person name="Terahara T."/>
            <person name="Mori K."/>
            <person name="Hamada M."/>
            <person name="Matsumoto R."/>
            <person name="Kobayashi T."/>
        </authorList>
    </citation>
    <scope>NUCLEOTIDE SEQUENCE</scope>
    <source>
        <strain evidence="6">SH18-1</strain>
    </source>
</reference>
<proteinExistence type="predicted"/>
<dbReference type="Proteomes" id="UP001144256">
    <property type="component" value="Unassembled WGS sequence"/>
</dbReference>
<accession>A0A9W6DGN3</accession>
<evidence type="ECO:0000259" key="3">
    <source>
        <dbReference type="Pfam" id="PF16216"/>
    </source>
</evidence>
<feature type="signal peptide" evidence="1">
    <location>
        <begin position="1"/>
        <end position="22"/>
    </location>
</feature>
<dbReference type="Pfam" id="PF16216">
    <property type="entry name" value="GxGYxYP_N"/>
    <property type="match status" value="1"/>
</dbReference>
<dbReference type="PANTHER" id="PTHR37321">
    <property type="entry name" value="EXPORTED PROTEIN-RELATED"/>
    <property type="match status" value="1"/>
</dbReference>
<dbReference type="InterPro" id="IPR013783">
    <property type="entry name" value="Ig-like_fold"/>
</dbReference>
<name>A0A9W6DGN3_9FIRM</name>
<feature type="domain" description="GxGYxYP putative glycoside hydrolase third N-terminal" evidence="5">
    <location>
        <begin position="187"/>
        <end position="275"/>
    </location>
</feature>
<dbReference type="EMBL" id="BRLB01000006">
    <property type="protein sequence ID" value="GKX29944.1"/>
    <property type="molecule type" value="Genomic_DNA"/>
</dbReference>
<dbReference type="Pfam" id="PF20957">
    <property type="entry name" value="GxGYxYP_N_2nd"/>
    <property type="match status" value="1"/>
</dbReference>
<feature type="domain" description="GxGYxYP putative glycoside hydrolase second N-terminal" evidence="4">
    <location>
        <begin position="122"/>
        <end position="184"/>
    </location>
</feature>
<sequence length="630" mass="71070">MKKKVFSTLLCLCMMFSLTTFNFNDVYAYSNGSYYEKTAYTATDLYVIDIQNMTYAERTMIATLQGIVANKTSSQIYIIDSDPHFTEDAYLRYLNDLVSKKGITYQEVNSAWDLINTFSQYIDGYILYQTGTDSVNVANSLAGILDAVAVEVSIETTAQNNSLSLVQDVTGKTESWVVDNYWNQLNHSIVIEAKEDDEHSTHLRDFAAMNKALVFYDGNSSFRTSIMQKLEPDSVVFGWGDTSGGSEEAFISNSSYNGVMSIPSDWALNLSVLSGFSAGTYSQNTSQATNEENIHYVTFYVSDGDNLQWALNRGNEDDWWGSQSRGNFGIGWTMPPGMIDLAPSVLDWYYESATSNDNFIVGPSGNGFIYPKAYPASELDLHTQRLNEYMGKLDMGIVAVIGRNSFNDTSIWDKYTMQPNIDGLFYYEWTQYFGSPYNGDIIWSNGKPVISTSVKLADGLSYAYNKDQVVNYLNSQPTNPNNESGYSMIAVDAWNNYDLPATLQYIVDRLDSNVRVVTPDEFVRLIKENINLTAQSFELLTPSNGDTWVSRTNTTFDWEDSFEADSYQIIVDNDSDFSSPEINVSDIMTSNYTSTITLDRMTKYYWKVIAVDDNVTTQCNDIFTFNTSYF</sequence>
<dbReference type="Gene3D" id="3.20.20.490">
    <property type="entry name" value="GxGYxYP glycoside hydrolase, C-terminal domain"/>
    <property type="match status" value="1"/>
</dbReference>
<dbReference type="PANTHER" id="PTHR37321:SF1">
    <property type="entry name" value="EXPORTED PROTEIN"/>
    <property type="match status" value="1"/>
</dbReference>
<evidence type="ECO:0000313" key="6">
    <source>
        <dbReference type="EMBL" id="GKX29944.1"/>
    </source>
</evidence>
<evidence type="ECO:0000259" key="4">
    <source>
        <dbReference type="Pfam" id="PF20957"/>
    </source>
</evidence>
<evidence type="ECO:0000313" key="7">
    <source>
        <dbReference type="Proteomes" id="UP001144256"/>
    </source>
</evidence>
<evidence type="ECO:0000259" key="2">
    <source>
        <dbReference type="Pfam" id="PF14323"/>
    </source>
</evidence>
<feature type="domain" description="GxGYxYP putative glycoside hydrolase first N-terminal" evidence="3">
    <location>
        <begin position="45"/>
        <end position="120"/>
    </location>
</feature>
<protein>
    <recommendedName>
        <fullName evidence="8">Gingipain domain-containing protein</fullName>
    </recommendedName>
</protein>
<dbReference type="InterPro" id="IPR032626">
    <property type="entry name" value="GxGYxYP_N_1st"/>
</dbReference>
<feature type="domain" description="GxGYxYP putative glycoside hydrolase C-terminal" evidence="2">
    <location>
        <begin position="293"/>
        <end position="527"/>
    </location>
</feature>
<evidence type="ECO:0008006" key="8">
    <source>
        <dbReference type="Google" id="ProtNLM"/>
    </source>
</evidence>
<feature type="chain" id="PRO_5040881391" description="Gingipain domain-containing protein" evidence="1">
    <location>
        <begin position="23"/>
        <end position="630"/>
    </location>
</feature>
<gene>
    <name evidence="6" type="ORF">SH1V18_24240</name>
</gene>
<organism evidence="6 7">
    <name type="scientific">Vallitalea longa</name>
    <dbReference type="NCBI Taxonomy" id="2936439"/>
    <lineage>
        <taxon>Bacteria</taxon>
        <taxon>Bacillati</taxon>
        <taxon>Bacillota</taxon>
        <taxon>Clostridia</taxon>
        <taxon>Lachnospirales</taxon>
        <taxon>Vallitaleaceae</taxon>
        <taxon>Vallitalea</taxon>
    </lineage>
</organism>
<dbReference type="AlphaFoldDB" id="A0A9W6DGN3"/>
<dbReference type="Pfam" id="PF20958">
    <property type="entry name" value="GxGYxYP_N_3rd"/>
    <property type="match status" value="1"/>
</dbReference>
<dbReference type="RefSeq" id="WP_281815725.1">
    <property type="nucleotide sequence ID" value="NZ_BRLB01000006.1"/>
</dbReference>
<keyword evidence="7" id="KW-1185">Reference proteome</keyword>
<dbReference type="Pfam" id="PF14323">
    <property type="entry name" value="GxGYxYP_C"/>
    <property type="match status" value="1"/>
</dbReference>